<dbReference type="EMBL" id="JBHLUN010000011">
    <property type="protein sequence ID" value="MFC0409836.1"/>
    <property type="molecule type" value="Genomic_DNA"/>
</dbReference>
<feature type="domain" description="ABC transporter" evidence="5">
    <location>
        <begin position="4"/>
        <end position="236"/>
    </location>
</feature>
<evidence type="ECO:0000256" key="2">
    <source>
        <dbReference type="ARBA" id="ARBA00022448"/>
    </source>
</evidence>
<dbReference type="InterPro" id="IPR027417">
    <property type="entry name" value="P-loop_NTPase"/>
</dbReference>
<dbReference type="InterPro" id="IPR040582">
    <property type="entry name" value="OB_MalK-like"/>
</dbReference>
<reference evidence="6 7" key="1">
    <citation type="submission" date="2024-09" db="EMBL/GenBank/DDBJ databases">
        <authorList>
            <person name="Sun Q."/>
            <person name="Mori K."/>
        </authorList>
    </citation>
    <scope>NUCLEOTIDE SEQUENCE [LARGE SCALE GENOMIC DNA]</scope>
    <source>
        <strain evidence="6 7">TBRC 5777</strain>
    </source>
</reference>
<keyword evidence="7" id="KW-1185">Reference proteome</keyword>
<accession>A0ABV6JVS3</accession>
<dbReference type="Gene3D" id="2.40.50.140">
    <property type="entry name" value="Nucleic acid-binding proteins"/>
    <property type="match status" value="1"/>
</dbReference>
<proteinExistence type="inferred from homology"/>
<dbReference type="InterPro" id="IPR017871">
    <property type="entry name" value="ABC_transporter-like_CS"/>
</dbReference>
<evidence type="ECO:0000256" key="4">
    <source>
        <dbReference type="ARBA" id="ARBA00022840"/>
    </source>
</evidence>
<dbReference type="InterPro" id="IPR003593">
    <property type="entry name" value="AAA+_ATPase"/>
</dbReference>
<dbReference type="Gene3D" id="2.40.50.100">
    <property type="match status" value="1"/>
</dbReference>
<dbReference type="SMART" id="SM00382">
    <property type="entry name" value="AAA"/>
    <property type="match status" value="1"/>
</dbReference>
<comment type="similarity">
    <text evidence="1">Belongs to the ABC transporter superfamily.</text>
</comment>
<sequence length="365" mass="39742">MAAIELRDLRKSYPGAAAPSVRDISLDLPERAFAVILGPSGCGKSTMLRMIAGLESVTAGEVRVAGERVNEREPKDRHCAMVFQNYALYPHMTVAANIGYPLKVAGVRRAERDQRVREIATTLALDTLLDRKPGQLSGGQRQRVAMGRAMVRNPRVFLFDEPLSNLDATLRTQMRVELRRLHDRLGATSILVTHDQVEAMTLADILVVMNAGRIEQVGDPRAVYDRPATRFVAGFLGAPAMNLLDGRVSGNGTQVTVGEGLVLPLPAVFEPGRAVTVGIRPEHVEEGALEARCELTENLGTSQLVHARLQGCTILLHRPPEHVVSRGQSVMLSLPPQRLHLFDATTGARLEPETALAPARNYALA</sequence>
<dbReference type="SUPFAM" id="SSF52540">
    <property type="entry name" value="P-loop containing nucleoside triphosphate hydrolases"/>
    <property type="match status" value="1"/>
</dbReference>
<dbReference type="PANTHER" id="PTHR43875">
    <property type="entry name" value="MALTODEXTRIN IMPORT ATP-BINDING PROTEIN MSMX"/>
    <property type="match status" value="1"/>
</dbReference>
<dbReference type="InterPro" id="IPR003439">
    <property type="entry name" value="ABC_transporter-like_ATP-bd"/>
</dbReference>
<keyword evidence="3" id="KW-0547">Nucleotide-binding</keyword>
<dbReference type="InterPro" id="IPR012340">
    <property type="entry name" value="NA-bd_OB-fold"/>
</dbReference>
<evidence type="ECO:0000256" key="3">
    <source>
        <dbReference type="ARBA" id="ARBA00022741"/>
    </source>
</evidence>
<protein>
    <submittedName>
        <fullName evidence="6">ABC transporter ATP-binding protein</fullName>
    </submittedName>
</protein>
<dbReference type="NCBIfam" id="NF008653">
    <property type="entry name" value="PRK11650.1"/>
    <property type="match status" value="1"/>
</dbReference>
<dbReference type="InterPro" id="IPR015855">
    <property type="entry name" value="ABC_transpr_MalK-like"/>
</dbReference>
<dbReference type="SUPFAM" id="SSF50331">
    <property type="entry name" value="MOP-like"/>
    <property type="match status" value="1"/>
</dbReference>
<dbReference type="GO" id="GO:0005524">
    <property type="term" value="F:ATP binding"/>
    <property type="evidence" value="ECO:0007669"/>
    <property type="project" value="UniProtKB-KW"/>
</dbReference>
<evidence type="ECO:0000313" key="7">
    <source>
        <dbReference type="Proteomes" id="UP001589865"/>
    </source>
</evidence>
<dbReference type="PROSITE" id="PS00211">
    <property type="entry name" value="ABC_TRANSPORTER_1"/>
    <property type="match status" value="1"/>
</dbReference>
<dbReference type="PROSITE" id="PS50893">
    <property type="entry name" value="ABC_TRANSPORTER_2"/>
    <property type="match status" value="1"/>
</dbReference>
<comment type="caution">
    <text evidence="6">The sequence shown here is derived from an EMBL/GenBank/DDBJ whole genome shotgun (WGS) entry which is preliminary data.</text>
</comment>
<dbReference type="InterPro" id="IPR008995">
    <property type="entry name" value="Mo/tungstate-bd_C_term_dom"/>
</dbReference>
<organism evidence="6 7">
    <name type="scientific">Roseomonas elaeocarpi</name>
    <dbReference type="NCBI Taxonomy" id="907779"/>
    <lineage>
        <taxon>Bacteria</taxon>
        <taxon>Pseudomonadati</taxon>
        <taxon>Pseudomonadota</taxon>
        <taxon>Alphaproteobacteria</taxon>
        <taxon>Acetobacterales</taxon>
        <taxon>Roseomonadaceae</taxon>
        <taxon>Roseomonas</taxon>
    </lineage>
</organism>
<gene>
    <name evidence="6" type="ORF">ACFFGY_16410</name>
</gene>
<keyword evidence="4 6" id="KW-0067">ATP-binding</keyword>
<name>A0ABV6JVS3_9PROT</name>
<dbReference type="PANTHER" id="PTHR43875:SF1">
    <property type="entry name" value="OSMOPROTECTIVE COMPOUNDS UPTAKE ATP-BINDING PROTEIN GGTA"/>
    <property type="match status" value="1"/>
</dbReference>
<evidence type="ECO:0000256" key="1">
    <source>
        <dbReference type="ARBA" id="ARBA00005417"/>
    </source>
</evidence>
<dbReference type="InterPro" id="IPR047641">
    <property type="entry name" value="ABC_transpr_MalK/UgpC-like"/>
</dbReference>
<evidence type="ECO:0000313" key="6">
    <source>
        <dbReference type="EMBL" id="MFC0409836.1"/>
    </source>
</evidence>
<dbReference type="CDD" id="cd03301">
    <property type="entry name" value="ABC_MalK_N"/>
    <property type="match status" value="1"/>
</dbReference>
<evidence type="ECO:0000259" key="5">
    <source>
        <dbReference type="PROSITE" id="PS50893"/>
    </source>
</evidence>
<dbReference type="Pfam" id="PF17912">
    <property type="entry name" value="OB_MalK"/>
    <property type="match status" value="1"/>
</dbReference>
<dbReference type="Gene3D" id="3.40.50.300">
    <property type="entry name" value="P-loop containing nucleotide triphosphate hydrolases"/>
    <property type="match status" value="1"/>
</dbReference>
<dbReference type="Pfam" id="PF00005">
    <property type="entry name" value="ABC_tran"/>
    <property type="match status" value="1"/>
</dbReference>
<dbReference type="Proteomes" id="UP001589865">
    <property type="component" value="Unassembled WGS sequence"/>
</dbReference>
<dbReference type="RefSeq" id="WP_377045588.1">
    <property type="nucleotide sequence ID" value="NZ_JBHLUN010000011.1"/>
</dbReference>
<keyword evidence="2" id="KW-0813">Transport</keyword>